<reference evidence="2" key="2">
    <citation type="submission" date="2022-04" db="EMBL/GenBank/DDBJ databases">
        <authorList>
            <person name="Livingstone P.G."/>
        </authorList>
    </citation>
    <scope>NUCLEOTIDE SEQUENCE</scope>
    <source>
        <strain evidence="2">BRON_8</strain>
    </source>
</reference>
<evidence type="ECO:0008006" key="4">
    <source>
        <dbReference type="Google" id="ProtNLM"/>
    </source>
</evidence>
<organism evidence="2 3">
    <name type="scientific">Fusobacterium necrophorum</name>
    <dbReference type="NCBI Taxonomy" id="859"/>
    <lineage>
        <taxon>Bacteria</taxon>
        <taxon>Fusobacteriati</taxon>
        <taxon>Fusobacteriota</taxon>
        <taxon>Fusobacteriia</taxon>
        <taxon>Fusobacteriales</taxon>
        <taxon>Fusobacteriaceae</taxon>
        <taxon>Fusobacterium</taxon>
    </lineage>
</organism>
<evidence type="ECO:0000313" key="3">
    <source>
        <dbReference type="Proteomes" id="UP001173223"/>
    </source>
</evidence>
<evidence type="ECO:0000313" key="2">
    <source>
        <dbReference type="EMBL" id="MDK4512790.1"/>
    </source>
</evidence>
<dbReference type="AlphaFoldDB" id="A0AAW6WE21"/>
<reference evidence="2" key="1">
    <citation type="journal article" date="2022" name="Gene">
        <title>A genome-led study on the pathogenesis of Fusobacterium necrophorum infections.</title>
        <authorList>
            <person name="Thapa G."/>
            <person name="Jayal A."/>
            <person name="Sikazwe E."/>
            <person name="Perry T."/>
            <person name="Mohammed Al Balushi A."/>
            <person name="Livingstone P."/>
        </authorList>
    </citation>
    <scope>NUCLEOTIDE SEQUENCE</scope>
    <source>
        <strain evidence="2">BRON_8</strain>
    </source>
</reference>
<proteinExistence type="predicted"/>
<name>A0AAW6WE21_9FUSO</name>
<dbReference type="Proteomes" id="UP001173223">
    <property type="component" value="Unassembled WGS sequence"/>
</dbReference>
<sequence length="205" mass="23627">MNQLLLTQDFQGVSVDFYRNQDEFLFTMEQVSQLAGYSDVSKFQRLLQNHPELRERRASFLMKSEALEGGVLKNRERRFFTEEGLWEVLMVSGTPKGIEVRRFIAGVLKRLRKGELITDGMKSLPQKVENSLVNLETMAEKLLESHDKAVLPGLEEIVKGMKEFESRLQVIEKEMKEQTLAVSVTQKAMEDMMGEMDTIYEKLGN</sequence>
<evidence type="ECO:0000256" key="1">
    <source>
        <dbReference type="SAM" id="Coils"/>
    </source>
</evidence>
<keyword evidence="1" id="KW-0175">Coiled coil</keyword>
<dbReference type="EMBL" id="JAMGTK010000023">
    <property type="protein sequence ID" value="MDK4512790.1"/>
    <property type="molecule type" value="Genomic_DNA"/>
</dbReference>
<keyword evidence="3" id="KW-1185">Reference proteome</keyword>
<feature type="coiled-coil region" evidence="1">
    <location>
        <begin position="154"/>
        <end position="181"/>
    </location>
</feature>
<gene>
    <name evidence="2" type="ORF">MWG07_11075</name>
</gene>
<comment type="caution">
    <text evidence="2">The sequence shown here is derived from an EMBL/GenBank/DDBJ whole genome shotgun (WGS) entry which is preliminary data.</text>
</comment>
<protein>
    <recommendedName>
        <fullName evidence="4">Bro-N domain-containing protein</fullName>
    </recommendedName>
</protein>
<dbReference type="RefSeq" id="WP_285049308.1">
    <property type="nucleotide sequence ID" value="NZ_JAMGTK010000023.1"/>
</dbReference>
<accession>A0AAW6WE21</accession>